<protein>
    <submittedName>
        <fullName evidence="1">Uncharacterized protein</fullName>
    </submittedName>
</protein>
<proteinExistence type="predicted"/>
<reference evidence="1" key="1">
    <citation type="journal article" date="2012" name="PLoS ONE">
        <title>Gene sets for utilization of primary and secondary nutrition supplies in the distal gut of endangered iberian lynx.</title>
        <authorList>
            <person name="Alcaide M."/>
            <person name="Messina E."/>
            <person name="Richter M."/>
            <person name="Bargiela R."/>
            <person name="Peplies J."/>
            <person name="Huws S.A."/>
            <person name="Newbold C.J."/>
            <person name="Golyshin P.N."/>
            <person name="Simon M.A."/>
            <person name="Lopez G."/>
            <person name="Yakimov M.M."/>
            <person name="Ferrer M."/>
        </authorList>
    </citation>
    <scope>NUCLEOTIDE SEQUENCE</scope>
</reference>
<evidence type="ECO:0000313" key="1">
    <source>
        <dbReference type="EMBL" id="EJW93261.1"/>
    </source>
</evidence>
<sequence length="38" mass="4103">MSLATTIESSRSTLGSVRRLTSSLAVTWSLTSSNCVWI</sequence>
<accession>J9FEB9</accession>
<dbReference type="AlphaFoldDB" id="J9FEB9"/>
<name>J9FEB9_9ZZZZ</name>
<organism evidence="1">
    <name type="scientific">gut metagenome</name>
    <dbReference type="NCBI Taxonomy" id="749906"/>
    <lineage>
        <taxon>unclassified sequences</taxon>
        <taxon>metagenomes</taxon>
        <taxon>organismal metagenomes</taxon>
    </lineage>
</organism>
<comment type="caution">
    <text evidence="1">The sequence shown here is derived from an EMBL/GenBank/DDBJ whole genome shotgun (WGS) entry which is preliminary data.</text>
</comment>
<dbReference type="EMBL" id="AMCI01007077">
    <property type="protein sequence ID" value="EJW93261.1"/>
    <property type="molecule type" value="Genomic_DNA"/>
</dbReference>
<gene>
    <name evidence="1" type="ORF">EVA_18632</name>
</gene>